<dbReference type="Gene3D" id="3.40.50.620">
    <property type="entry name" value="HUPs"/>
    <property type="match status" value="1"/>
</dbReference>
<dbReference type="InterPro" id="IPR001962">
    <property type="entry name" value="Asn_synthase"/>
</dbReference>
<feature type="domain" description="Glutamine amidotransferase type-2" evidence="4">
    <location>
        <begin position="2"/>
        <end position="248"/>
    </location>
</feature>
<accession>A0ABQ5G4A7</accession>
<dbReference type="InterPro" id="IPR051857">
    <property type="entry name" value="Asn_synthetase_domain"/>
</dbReference>
<gene>
    <name evidence="5" type="ORF">Tco_1029246</name>
</gene>
<dbReference type="InterPro" id="IPR014729">
    <property type="entry name" value="Rossmann-like_a/b/a_fold"/>
</dbReference>
<evidence type="ECO:0000256" key="2">
    <source>
        <dbReference type="ARBA" id="ARBA00022888"/>
    </source>
</evidence>
<dbReference type="EMBL" id="BQNB010018035">
    <property type="protein sequence ID" value="GJT69960.1"/>
    <property type="molecule type" value="Genomic_DNA"/>
</dbReference>
<keyword evidence="3" id="KW-0315">Glutamine amidotransferase</keyword>
<dbReference type="Gene3D" id="3.60.20.10">
    <property type="entry name" value="Glutamine Phosphoribosylpyrophosphate, subunit 1, domain 1"/>
    <property type="match status" value="1"/>
</dbReference>
<dbReference type="SUPFAM" id="SSF52402">
    <property type="entry name" value="Adenine nucleotide alpha hydrolases-like"/>
    <property type="match status" value="1"/>
</dbReference>
<dbReference type="Pfam" id="PF00733">
    <property type="entry name" value="Asn_synthase"/>
    <property type="match status" value="1"/>
</dbReference>
<dbReference type="PANTHER" id="PTHR45937:SF1">
    <property type="entry name" value="ASPARAGINE SYNTHETASE DOMAIN-CONTAINING PROTEIN 1"/>
    <property type="match status" value="1"/>
</dbReference>
<proteinExistence type="predicted"/>
<reference evidence="5" key="2">
    <citation type="submission" date="2022-01" db="EMBL/GenBank/DDBJ databases">
        <authorList>
            <person name="Yamashiro T."/>
            <person name="Shiraishi A."/>
            <person name="Satake H."/>
            <person name="Nakayama K."/>
        </authorList>
    </citation>
    <scope>NUCLEOTIDE SEQUENCE</scope>
</reference>
<evidence type="ECO:0000313" key="5">
    <source>
        <dbReference type="EMBL" id="GJT69960.1"/>
    </source>
</evidence>
<keyword evidence="1" id="KW-0028">Amino-acid biosynthesis</keyword>
<dbReference type="Proteomes" id="UP001151760">
    <property type="component" value="Unassembled WGS sequence"/>
</dbReference>
<evidence type="ECO:0000256" key="3">
    <source>
        <dbReference type="ARBA" id="ARBA00022962"/>
    </source>
</evidence>
<evidence type="ECO:0000259" key="4">
    <source>
        <dbReference type="PROSITE" id="PS51278"/>
    </source>
</evidence>
<organism evidence="5 6">
    <name type="scientific">Tanacetum coccineum</name>
    <dbReference type="NCBI Taxonomy" id="301880"/>
    <lineage>
        <taxon>Eukaryota</taxon>
        <taxon>Viridiplantae</taxon>
        <taxon>Streptophyta</taxon>
        <taxon>Embryophyta</taxon>
        <taxon>Tracheophyta</taxon>
        <taxon>Spermatophyta</taxon>
        <taxon>Magnoliopsida</taxon>
        <taxon>eudicotyledons</taxon>
        <taxon>Gunneridae</taxon>
        <taxon>Pentapetalae</taxon>
        <taxon>asterids</taxon>
        <taxon>campanulids</taxon>
        <taxon>Asterales</taxon>
        <taxon>Asteraceae</taxon>
        <taxon>Asteroideae</taxon>
        <taxon>Anthemideae</taxon>
        <taxon>Anthemidinae</taxon>
        <taxon>Tanacetum</taxon>
    </lineage>
</organism>
<dbReference type="CDD" id="cd01991">
    <property type="entry name" value="Asn_synthase_B_C"/>
    <property type="match status" value="1"/>
</dbReference>
<evidence type="ECO:0000313" key="6">
    <source>
        <dbReference type="Proteomes" id="UP001151760"/>
    </source>
</evidence>
<evidence type="ECO:0000256" key="1">
    <source>
        <dbReference type="ARBA" id="ARBA00022605"/>
    </source>
</evidence>
<sequence>MCGIALIVSGVRIDLSHLIIPDSTAYLSPEESASQTILCSVDDIKAALTRRGPDSIGSKSLYLHAEEGAALRSSVEGSEIVDNCALNTGKLLFIGATLQLRGENPIRQPLVDDSGNILVYNGEVFGGVELDSDSNDTQVLIESLRKCCNCCSHEHESKCSSSGDGKYSLPELLSTIRGPWALIYWQESSKTIWFGRDALGRRSLLVHWPNKQDSRLMLSSVSPPYAINGSSDFGYENRPSELNFWEELPCGVYSLSMSASENLVGEVTRHKWTDPLLEELIKWERPFVEPKPEDLLESDEMFDSEQRGHLRQEVLAALKESVRRRTIFSRIHQGSSPVAVLFSGGLDSMILAALLHECLDPKFEIDLLNVSFDGQLAPDRISAIAGVNELRKMASLRRWNLVEIDAELSKLALETKHVTSLISPSNTYMDLNIGIALWLAAGGNGWVSEDIGGNNNSEHKRVKYNSDSRILLVGSGADEQCAGYGRHKTKYKQSSWVGLNEEMKLDMQRIWKRNLGRDDRCIADNGKEARFPFLDEDVIRLLLHIPLWEIADLRQPSGVGDKKILREVARMLNLHEAAVLPKRAIQFGSRIARESNRKNFGSNRAANQASAGSALFQPI</sequence>
<keyword evidence="2" id="KW-0061">Asparagine biosynthesis</keyword>
<dbReference type="InterPro" id="IPR029055">
    <property type="entry name" value="Ntn_hydrolases_N"/>
</dbReference>
<dbReference type="SUPFAM" id="SSF56235">
    <property type="entry name" value="N-terminal nucleophile aminohydrolases (Ntn hydrolases)"/>
    <property type="match status" value="1"/>
</dbReference>
<dbReference type="Pfam" id="PF13537">
    <property type="entry name" value="GATase_7"/>
    <property type="match status" value="1"/>
</dbReference>
<dbReference type="PANTHER" id="PTHR45937">
    <property type="entry name" value="ASPARAGINE SYNTHETASE DOMAIN-CONTAINING PROTEIN 1"/>
    <property type="match status" value="1"/>
</dbReference>
<name>A0ABQ5G4A7_9ASTR</name>
<comment type="caution">
    <text evidence="5">The sequence shown here is derived from an EMBL/GenBank/DDBJ whole genome shotgun (WGS) entry which is preliminary data.</text>
</comment>
<dbReference type="PROSITE" id="PS51278">
    <property type="entry name" value="GATASE_TYPE_2"/>
    <property type="match status" value="1"/>
</dbReference>
<dbReference type="InterPro" id="IPR017932">
    <property type="entry name" value="GATase_2_dom"/>
</dbReference>
<keyword evidence="6" id="KW-1185">Reference proteome</keyword>
<protein>
    <submittedName>
        <fullName evidence="5">Asparagine synthetase domain-containing protein 1 isoform X1</fullName>
    </submittedName>
</protein>
<reference evidence="5" key="1">
    <citation type="journal article" date="2022" name="Int. J. Mol. Sci.">
        <title>Draft Genome of Tanacetum Coccineum: Genomic Comparison of Closely Related Tanacetum-Family Plants.</title>
        <authorList>
            <person name="Yamashiro T."/>
            <person name="Shiraishi A."/>
            <person name="Nakayama K."/>
            <person name="Satake H."/>
        </authorList>
    </citation>
    <scope>NUCLEOTIDE SEQUENCE</scope>
</reference>